<dbReference type="GO" id="GO:0006310">
    <property type="term" value="P:DNA recombination"/>
    <property type="evidence" value="ECO:0007669"/>
    <property type="project" value="UniProtKB-UniRule"/>
</dbReference>
<proteinExistence type="inferred from homology"/>
<dbReference type="EMBL" id="JALDAW010000011">
    <property type="protein sequence ID" value="MDY5168006.1"/>
    <property type="molecule type" value="Genomic_DNA"/>
</dbReference>
<comment type="similarity">
    <text evidence="1 7">Belongs to the RecO family.</text>
</comment>
<name>A0AB35UMF7_9FIRM</name>
<evidence type="ECO:0000313" key="10">
    <source>
        <dbReference type="Proteomes" id="UP001276902"/>
    </source>
</evidence>
<evidence type="ECO:0000313" key="9">
    <source>
        <dbReference type="EMBL" id="MDY5168006.1"/>
    </source>
</evidence>
<dbReference type="Gene3D" id="2.40.50.140">
    <property type="entry name" value="Nucleic acid-binding proteins"/>
    <property type="match status" value="1"/>
</dbReference>
<evidence type="ECO:0000256" key="1">
    <source>
        <dbReference type="ARBA" id="ARBA00007452"/>
    </source>
</evidence>
<sequence length="239" mass="26986">MMNNSFEGIVLKKVDYRDYDAMLSVLTASGKRSVLARGINKISSKNAHCCQLFTLSRFNLLEKGSTLKNAELIKSYRGLREDLLKQGIAQLMMEVMDRLEEMMFGYEELLTCLDLLETAKQPYCILTLFLALIAHEIGIEPNVDSCCRCGSKQQIAAFSINDGGFVCQRCQHSSDLRLNVEQLRLLRLACKAELKHAQVLLTAGEWTYPIVDVYLQLFQNYSGINLQSAAFLRIVEGLN</sequence>
<keyword evidence="3 7" id="KW-0227">DNA damage</keyword>
<dbReference type="InterPro" id="IPR003717">
    <property type="entry name" value="RecO"/>
</dbReference>
<dbReference type="GO" id="GO:0006302">
    <property type="term" value="P:double-strand break repair"/>
    <property type="evidence" value="ECO:0007669"/>
    <property type="project" value="TreeGrafter"/>
</dbReference>
<feature type="domain" description="DNA replication/recombination mediator RecO N-terminal" evidence="8">
    <location>
        <begin position="2"/>
        <end position="76"/>
    </location>
</feature>
<protein>
    <recommendedName>
        <fullName evidence="2 7">DNA repair protein RecO</fullName>
    </recommendedName>
    <alternativeName>
        <fullName evidence="6 7">Recombination protein O</fullName>
    </alternativeName>
</protein>
<dbReference type="Proteomes" id="UP001276902">
    <property type="component" value="Unassembled WGS sequence"/>
</dbReference>
<dbReference type="PANTHER" id="PTHR33991">
    <property type="entry name" value="DNA REPAIR PROTEIN RECO"/>
    <property type="match status" value="1"/>
</dbReference>
<dbReference type="RefSeq" id="WP_161650572.1">
    <property type="nucleotide sequence ID" value="NZ_BAABZA010000001.1"/>
</dbReference>
<comment type="caution">
    <text evidence="9">The sequence shown here is derived from an EMBL/GenBank/DDBJ whole genome shotgun (WGS) entry which is preliminary data.</text>
</comment>
<dbReference type="SUPFAM" id="SSF57863">
    <property type="entry name" value="ArfGap/RecO-like zinc finger"/>
    <property type="match status" value="1"/>
</dbReference>
<evidence type="ECO:0000259" key="8">
    <source>
        <dbReference type="Pfam" id="PF11967"/>
    </source>
</evidence>
<evidence type="ECO:0000256" key="5">
    <source>
        <dbReference type="ARBA" id="ARBA00023204"/>
    </source>
</evidence>
<keyword evidence="4 7" id="KW-0233">DNA recombination</keyword>
<organism evidence="9 10">
    <name type="scientific">Dielma fastidiosa</name>
    <dbReference type="NCBI Taxonomy" id="1034346"/>
    <lineage>
        <taxon>Bacteria</taxon>
        <taxon>Bacillati</taxon>
        <taxon>Bacillota</taxon>
        <taxon>Erysipelotrichia</taxon>
        <taxon>Erysipelotrichales</taxon>
        <taxon>Erysipelotrichaceae</taxon>
        <taxon>Dielma</taxon>
    </lineage>
</organism>
<dbReference type="HAMAP" id="MF_00201">
    <property type="entry name" value="RecO"/>
    <property type="match status" value="1"/>
</dbReference>
<dbReference type="PANTHER" id="PTHR33991:SF1">
    <property type="entry name" value="DNA REPAIR PROTEIN RECO"/>
    <property type="match status" value="1"/>
</dbReference>
<evidence type="ECO:0000256" key="3">
    <source>
        <dbReference type="ARBA" id="ARBA00022763"/>
    </source>
</evidence>
<dbReference type="GO" id="GO:0043590">
    <property type="term" value="C:bacterial nucleoid"/>
    <property type="evidence" value="ECO:0007669"/>
    <property type="project" value="TreeGrafter"/>
</dbReference>
<comment type="function">
    <text evidence="7">Involved in DNA repair and RecF pathway recombination.</text>
</comment>
<evidence type="ECO:0000256" key="4">
    <source>
        <dbReference type="ARBA" id="ARBA00023172"/>
    </source>
</evidence>
<dbReference type="SUPFAM" id="SSF50249">
    <property type="entry name" value="Nucleic acid-binding proteins"/>
    <property type="match status" value="1"/>
</dbReference>
<dbReference type="InterPro" id="IPR042242">
    <property type="entry name" value="RecO_C"/>
</dbReference>
<evidence type="ECO:0000256" key="7">
    <source>
        <dbReference type="HAMAP-Rule" id="MF_00201"/>
    </source>
</evidence>
<dbReference type="Pfam" id="PF02565">
    <property type="entry name" value="RecO_C"/>
    <property type="match status" value="1"/>
</dbReference>
<reference evidence="9" key="1">
    <citation type="submission" date="2022-03" db="EMBL/GenBank/DDBJ databases">
        <title>First case of bacteraemia caused by Dielma fastidiosa in a patient hospitalised with diverticulitis.</title>
        <authorList>
            <person name="Forman-Ankjaer B."/>
            <person name="Hvid-Jensen F."/>
            <person name="Kobel C.M."/>
            <person name="Greve T."/>
        </authorList>
    </citation>
    <scope>NUCLEOTIDE SEQUENCE</scope>
    <source>
        <strain evidence="9">AUH_DF_2021</strain>
    </source>
</reference>
<dbReference type="NCBIfam" id="TIGR00613">
    <property type="entry name" value="reco"/>
    <property type="match status" value="1"/>
</dbReference>
<evidence type="ECO:0000256" key="2">
    <source>
        <dbReference type="ARBA" id="ARBA00021310"/>
    </source>
</evidence>
<accession>A0AB35UMF7</accession>
<dbReference type="InterPro" id="IPR012340">
    <property type="entry name" value="NA-bd_OB-fold"/>
</dbReference>
<dbReference type="AlphaFoldDB" id="A0AB35UMF7"/>
<keyword evidence="5 7" id="KW-0234">DNA repair</keyword>
<dbReference type="Gene3D" id="1.20.1440.120">
    <property type="entry name" value="Recombination protein O, C-terminal domain"/>
    <property type="match status" value="1"/>
</dbReference>
<dbReference type="InterPro" id="IPR022572">
    <property type="entry name" value="DNA_rep/recomb_RecO_N"/>
</dbReference>
<gene>
    <name evidence="7 9" type="primary">recO</name>
    <name evidence="9" type="ORF">MQE39_07745</name>
</gene>
<evidence type="ECO:0000256" key="6">
    <source>
        <dbReference type="ARBA" id="ARBA00033409"/>
    </source>
</evidence>
<dbReference type="Pfam" id="PF11967">
    <property type="entry name" value="RecO_N"/>
    <property type="match status" value="1"/>
</dbReference>
<dbReference type="InterPro" id="IPR037278">
    <property type="entry name" value="ARFGAP/RecO"/>
</dbReference>